<dbReference type="Pfam" id="PF01683">
    <property type="entry name" value="EB"/>
    <property type="match status" value="2"/>
</dbReference>
<dbReference type="AlphaFoldDB" id="A0A811LI96"/>
<evidence type="ECO:0000259" key="2">
    <source>
        <dbReference type="Pfam" id="PF01683"/>
    </source>
</evidence>
<feature type="chain" id="PRO_5035595577" description="EB domain-containing protein" evidence="1">
    <location>
        <begin position="27"/>
        <end position="570"/>
    </location>
</feature>
<dbReference type="Proteomes" id="UP000783686">
    <property type="component" value="Unassembled WGS sequence"/>
</dbReference>
<gene>
    <name evidence="3" type="ORF">BOKJ2_LOCUS13363</name>
</gene>
<evidence type="ECO:0000313" key="3">
    <source>
        <dbReference type="EMBL" id="CAD5229304.1"/>
    </source>
</evidence>
<feature type="domain" description="EB" evidence="2">
    <location>
        <begin position="164"/>
        <end position="211"/>
    </location>
</feature>
<feature type="domain" description="EB" evidence="2">
    <location>
        <begin position="116"/>
        <end position="159"/>
    </location>
</feature>
<evidence type="ECO:0000313" key="4">
    <source>
        <dbReference type="Proteomes" id="UP000614601"/>
    </source>
</evidence>
<dbReference type="EMBL" id="CAJFCW020000006">
    <property type="protein sequence ID" value="CAG9126304.1"/>
    <property type="molecule type" value="Genomic_DNA"/>
</dbReference>
<proteinExistence type="predicted"/>
<organism evidence="3 4">
    <name type="scientific">Bursaphelenchus okinawaensis</name>
    <dbReference type="NCBI Taxonomy" id="465554"/>
    <lineage>
        <taxon>Eukaryota</taxon>
        <taxon>Metazoa</taxon>
        <taxon>Ecdysozoa</taxon>
        <taxon>Nematoda</taxon>
        <taxon>Chromadorea</taxon>
        <taxon>Rhabditida</taxon>
        <taxon>Tylenchina</taxon>
        <taxon>Tylenchomorpha</taxon>
        <taxon>Aphelenchoidea</taxon>
        <taxon>Aphelenchoididae</taxon>
        <taxon>Bursaphelenchus</taxon>
    </lineage>
</organism>
<comment type="caution">
    <text evidence="3">The sequence shown here is derived from an EMBL/GenBank/DDBJ whole genome shotgun (WGS) entry which is preliminary data.</text>
</comment>
<name>A0A811LI96_9BILA</name>
<dbReference type="OrthoDB" id="5861823at2759"/>
<accession>A0A811LI96</accession>
<feature type="signal peptide" evidence="1">
    <location>
        <begin position="1"/>
        <end position="26"/>
    </location>
</feature>
<protein>
    <recommendedName>
        <fullName evidence="2">EB domain-containing protein</fullName>
    </recommendedName>
</protein>
<sequence>MLRSAKPGRRLCLSFFLLVLVSPTAGGSSFMPSTVVSNFFESVKKASQLGAEPGQQCLLDAQCSLSGDVICSQKGRCECATGSWNGAHCVAYDDDNQDDQYAASGEELALPEKPECSSLEVEKNGKCYVRKKPGETCDFSEQCMNIGDVQYYCIANICQEAPECPPGYVAMGAECLPYSVTGGPCIHPIQCLTGSVCIKGKCRGPCDFNQVFLEEACVDYEGAGCVAISCISNKCPRSFPSCNYIAQQKDYLCCDRSMETKVTCPLPNSEPQRDKETGNVVECMHRPCTANYRCVFASYGRGKYICCSKPKPKKKTEENEMTEEEELDFYGEKTTTKGPWVPPPPRPVDTPWTPDPRPVQNNMNWPYNNNNYNNWANWNNNYNNWGTNWANRNWGTQNWNNGWGRNNNWNNYNYGQQWNNGQAMRRRKIRPNTELGKIRPASSSNWIVGSKNFPRRLTRKRPKRPIATNPFIQHHPGIHDVSNITNELASVEVNQPDHKNSWTHAIKVLIYWCCTNKPCIYRDHLGAFCSQILDSDAITQHLAATDVDDYDELEQKQDLETVNSFPITVV</sequence>
<reference evidence="3" key="1">
    <citation type="submission" date="2020-09" db="EMBL/GenBank/DDBJ databases">
        <authorList>
            <person name="Kikuchi T."/>
        </authorList>
    </citation>
    <scope>NUCLEOTIDE SEQUENCE</scope>
    <source>
        <strain evidence="3">SH1</strain>
    </source>
</reference>
<keyword evidence="1" id="KW-0732">Signal</keyword>
<keyword evidence="4" id="KW-1185">Reference proteome</keyword>
<dbReference type="EMBL" id="CAJFDH010000006">
    <property type="protein sequence ID" value="CAD5229304.1"/>
    <property type="molecule type" value="Genomic_DNA"/>
</dbReference>
<dbReference type="InterPro" id="IPR006149">
    <property type="entry name" value="EB_dom"/>
</dbReference>
<dbReference type="Proteomes" id="UP000614601">
    <property type="component" value="Unassembled WGS sequence"/>
</dbReference>
<evidence type="ECO:0000256" key="1">
    <source>
        <dbReference type="SAM" id="SignalP"/>
    </source>
</evidence>